<dbReference type="InterPro" id="IPR010994">
    <property type="entry name" value="RuvA_2-like"/>
</dbReference>
<dbReference type="GO" id="GO:0015627">
    <property type="term" value="C:type II protein secretion system complex"/>
    <property type="evidence" value="ECO:0007669"/>
    <property type="project" value="TreeGrafter"/>
</dbReference>
<dbReference type="GO" id="GO:0015628">
    <property type="term" value="P:protein secretion by the type II secretion system"/>
    <property type="evidence" value="ECO:0007669"/>
    <property type="project" value="TreeGrafter"/>
</dbReference>
<feature type="signal peptide" evidence="1">
    <location>
        <begin position="1"/>
        <end position="22"/>
    </location>
</feature>
<dbReference type="GO" id="GO:0003677">
    <property type="term" value="F:DNA binding"/>
    <property type="evidence" value="ECO:0007669"/>
    <property type="project" value="UniProtKB-KW"/>
</dbReference>
<keyword evidence="3" id="KW-1185">Reference proteome</keyword>
<dbReference type="SUPFAM" id="SSF47781">
    <property type="entry name" value="RuvA domain 2-like"/>
    <property type="match status" value="1"/>
</dbReference>
<dbReference type="InterPro" id="IPR051675">
    <property type="entry name" value="Endo/Exo/Phosphatase_dom_1"/>
</dbReference>
<gene>
    <name evidence="2" type="ORF">B9G39_15185</name>
</gene>
<evidence type="ECO:0000256" key="1">
    <source>
        <dbReference type="SAM" id="SignalP"/>
    </source>
</evidence>
<evidence type="ECO:0000313" key="2">
    <source>
        <dbReference type="EMBL" id="RDH44666.1"/>
    </source>
</evidence>
<dbReference type="Gene3D" id="1.10.150.280">
    <property type="entry name" value="AF1531-like domain"/>
    <property type="match status" value="1"/>
</dbReference>
<organism evidence="2 3">
    <name type="scientific">Zooshikella ganghwensis</name>
    <dbReference type="NCBI Taxonomy" id="202772"/>
    <lineage>
        <taxon>Bacteria</taxon>
        <taxon>Pseudomonadati</taxon>
        <taxon>Pseudomonadota</taxon>
        <taxon>Gammaproteobacteria</taxon>
        <taxon>Oceanospirillales</taxon>
        <taxon>Zooshikellaceae</taxon>
        <taxon>Zooshikella</taxon>
    </lineage>
</organism>
<keyword evidence="1" id="KW-0732">Signal</keyword>
<dbReference type="PANTHER" id="PTHR21180">
    <property type="entry name" value="ENDONUCLEASE/EXONUCLEASE/PHOSPHATASE FAMILY DOMAIN-CONTAINING PROTEIN 1"/>
    <property type="match status" value="1"/>
</dbReference>
<dbReference type="Pfam" id="PF12836">
    <property type="entry name" value="HHH_3"/>
    <property type="match status" value="1"/>
</dbReference>
<dbReference type="RefSeq" id="WP_094787772.1">
    <property type="nucleotide sequence ID" value="NZ_JAEVHG010000013.1"/>
</dbReference>
<comment type="caution">
    <text evidence="2">The sequence shown here is derived from an EMBL/GenBank/DDBJ whole genome shotgun (WGS) entry which is preliminary data.</text>
</comment>
<dbReference type="InterPro" id="IPR004509">
    <property type="entry name" value="Competence_ComEA_HhH"/>
</dbReference>
<accession>A0A4P9VP32</accession>
<dbReference type="NCBIfam" id="TIGR00426">
    <property type="entry name" value="competence protein ComEA helix-hairpin-helix repeat region"/>
    <property type="match status" value="1"/>
</dbReference>
<keyword evidence="2" id="KW-0238">DNA-binding</keyword>
<reference evidence="2 3" key="1">
    <citation type="submission" date="2017-04" db="EMBL/GenBank/DDBJ databases">
        <title>Draft genome sequence of Zooshikella ganghwensis VG4 isolated from Red Sea sediments.</title>
        <authorList>
            <person name="Rehman Z."/>
            <person name="Alam I."/>
            <person name="Kamau A."/>
            <person name="Bajic V."/>
            <person name="Leiknes T."/>
        </authorList>
    </citation>
    <scope>NUCLEOTIDE SEQUENCE [LARGE SCALE GENOMIC DNA]</scope>
    <source>
        <strain evidence="2 3">VG4</strain>
    </source>
</reference>
<name>A0A4P9VP32_9GAMM</name>
<dbReference type="EMBL" id="NDXW01000001">
    <property type="protein sequence ID" value="RDH44666.1"/>
    <property type="molecule type" value="Genomic_DNA"/>
</dbReference>
<dbReference type="PANTHER" id="PTHR21180:SF32">
    <property type="entry name" value="ENDONUCLEASE_EXONUCLEASE_PHOSPHATASE FAMILY DOMAIN-CONTAINING PROTEIN 1"/>
    <property type="match status" value="1"/>
</dbReference>
<proteinExistence type="predicted"/>
<dbReference type="AlphaFoldDB" id="A0A4P9VP32"/>
<feature type="chain" id="PRO_5020772775" evidence="1">
    <location>
        <begin position="23"/>
        <end position="93"/>
    </location>
</feature>
<protein>
    <submittedName>
        <fullName evidence="2">ComEA family DNA-binding protein</fullName>
    </submittedName>
</protein>
<sequence length="93" mass="10083">MKKIFMVLCMVFTLVVAPFSFANEEAAALQAININTATAEQIADALVGIGPAKAQAIVEYREEFGAFDSLDDVEQVKGVGKKTLEKNQGKIEF</sequence>
<evidence type="ECO:0000313" key="3">
    <source>
        <dbReference type="Proteomes" id="UP000257039"/>
    </source>
</evidence>
<dbReference type="Proteomes" id="UP000257039">
    <property type="component" value="Unassembled WGS sequence"/>
</dbReference>